<keyword evidence="1" id="KW-0472">Membrane</keyword>
<keyword evidence="1" id="KW-0812">Transmembrane</keyword>
<protein>
    <submittedName>
        <fullName evidence="2">Uncharacterized protein</fullName>
    </submittedName>
</protein>
<dbReference type="RefSeq" id="WP_170834462.1">
    <property type="nucleotide sequence ID" value="NZ_FNHW01000005.1"/>
</dbReference>
<keyword evidence="1" id="KW-1133">Transmembrane helix</keyword>
<name>A0A1H0BJY1_9BACL</name>
<accession>A0A1H0BJY1</accession>
<dbReference type="EMBL" id="FNHW01000005">
    <property type="protein sequence ID" value="SDN45927.1"/>
    <property type="molecule type" value="Genomic_DNA"/>
</dbReference>
<gene>
    <name evidence="2" type="ORF">SAMN04488137_4524</name>
</gene>
<feature type="transmembrane region" description="Helical" evidence="1">
    <location>
        <begin position="6"/>
        <end position="28"/>
    </location>
</feature>
<sequence>MIKNTWILSWIVPCLITAGYFVAVAFTAKRAAEQLSFSRLILLIKQI</sequence>
<dbReference type="Proteomes" id="UP000199544">
    <property type="component" value="Unassembled WGS sequence"/>
</dbReference>
<reference evidence="3" key="1">
    <citation type="submission" date="2016-10" db="EMBL/GenBank/DDBJ databases">
        <authorList>
            <person name="Varghese N."/>
            <person name="Submissions S."/>
        </authorList>
    </citation>
    <scope>NUCLEOTIDE SEQUENCE [LARGE SCALE GENOMIC DNA]</scope>
    <source>
        <strain evidence="3">CGMCC 1.6854</strain>
    </source>
</reference>
<organism evidence="2 3">
    <name type="scientific">Fictibacillus solisalsi</name>
    <dbReference type="NCBI Taxonomy" id="459525"/>
    <lineage>
        <taxon>Bacteria</taxon>
        <taxon>Bacillati</taxon>
        <taxon>Bacillota</taxon>
        <taxon>Bacilli</taxon>
        <taxon>Bacillales</taxon>
        <taxon>Fictibacillaceae</taxon>
        <taxon>Fictibacillus</taxon>
    </lineage>
</organism>
<keyword evidence="3" id="KW-1185">Reference proteome</keyword>
<evidence type="ECO:0000313" key="2">
    <source>
        <dbReference type="EMBL" id="SDN45927.1"/>
    </source>
</evidence>
<evidence type="ECO:0000313" key="3">
    <source>
        <dbReference type="Proteomes" id="UP000199544"/>
    </source>
</evidence>
<evidence type="ECO:0000256" key="1">
    <source>
        <dbReference type="SAM" id="Phobius"/>
    </source>
</evidence>
<proteinExistence type="predicted"/>
<dbReference type="AlphaFoldDB" id="A0A1H0BJY1"/>